<gene>
    <name evidence="2" type="ORF">SAMN05216552_10186</name>
</gene>
<protein>
    <submittedName>
        <fullName evidence="2">Alpha-L-rhamnosidase</fullName>
    </submittedName>
</protein>
<organism evidence="2 3">
    <name type="scientific">Pseudoduganella namucuonensis</name>
    <dbReference type="NCBI Taxonomy" id="1035707"/>
    <lineage>
        <taxon>Bacteria</taxon>
        <taxon>Pseudomonadati</taxon>
        <taxon>Pseudomonadota</taxon>
        <taxon>Betaproteobacteria</taxon>
        <taxon>Burkholderiales</taxon>
        <taxon>Oxalobacteraceae</taxon>
        <taxon>Telluria group</taxon>
        <taxon>Pseudoduganella</taxon>
    </lineage>
</organism>
<dbReference type="NCBIfam" id="NF045579">
    <property type="entry name" value="rhamnoside_JR"/>
    <property type="match status" value="1"/>
</dbReference>
<dbReference type="InterPro" id="IPR008979">
    <property type="entry name" value="Galactose-bd-like_sf"/>
</dbReference>
<reference evidence="3" key="1">
    <citation type="submission" date="2016-10" db="EMBL/GenBank/DDBJ databases">
        <authorList>
            <person name="Varghese N."/>
            <person name="Submissions S."/>
        </authorList>
    </citation>
    <scope>NUCLEOTIDE SEQUENCE [LARGE SCALE GENOMIC DNA]</scope>
    <source>
        <strain evidence="3">CGMCC 1.11014</strain>
    </source>
</reference>
<dbReference type="InterPro" id="IPR029062">
    <property type="entry name" value="Class_I_gatase-like"/>
</dbReference>
<dbReference type="CDD" id="cd03143">
    <property type="entry name" value="A4_beta-galactosidase_middle_domain"/>
    <property type="match status" value="1"/>
</dbReference>
<sequence>MSERVMRRTAAARLIPCAWLAAATLTGGGAILSAAYAQGAGPSTATGASGAAAPARTAMATAAATLAGEPVLSNRIADVAARLAAPPDDARAMVRWWWFGPAVSKPQLEREMLAMKAGGFGGFEIQPVYPMELDDPARGIRNVPYLSPDFLDAVTFVNNKAHEQNLRVDMTLASGWPYGGPNVPVTEAAGRIRVATAVVPPGADSYAMPSVMSGERLIASFIGDGNDKQYDATRLRLLDGAENPANGGAQPPAQGAVPATGGAVGPGIARVPARATIAASTQNRVVVFYIASRTGQQVKRAALGAEGFVLDHLSRSAIDRHLNTVAEPLLKAFGDKPPYAVFSDSLEVYGTDWTDDFIAEFKRRRGYDIKPHLPAIYSGQGEDAPALRRDWALTQTELVNERYLTPVNDWAAARNTRFRSQTYGEPAVSMSSNRLVHLPEGEGPQFRTFSFTRLATSAGHLYNRPVISAETWTWLNSPAFSATPLDMKAEADRMLLQGVNQFVGHGWPYTPPGTQEPGYAFYAAAVFNDHQPWWSVMPDVNAYLHRTSYLLRQGRPANEVAVFLPNDDVYAALTPGKVSLSAEMHKHVTPRLIEQVLDAGHNLDYVDAESILALGLRHPVLVMPHVTRLAPEVLAKLADYVRGGGKIIAVGGTPSLAPGYVDARRVSAQVAAASRALFTGPVVQLVADDAAVGAAVAKALPGDFRVASNASDVGFIRRKLADGDIYFIANTSNREVRTTATLRAPRSNAVWWNPHDGKATAVAVKPSLELRLAPYESRVLVLTDKPQAAAPAPRLAAPVVLADLGRDWRFAIAGEKPAAMPELRSWTDDAATRFYSGEGVYTRDVNLDAAGIQGARVTLDFGQGTPLESTPKVPSGMRAMLDSPVREAAVVYVNGQRAGSVWRPPYQLDVTPLLKAGANRIEVRVANLALNGMAGQERPDYRLLSARYGQRFVPQDTHLIEPRPSGMLGPVRLLSEKTL</sequence>
<feature type="signal peptide" evidence="1">
    <location>
        <begin position="1"/>
        <end position="21"/>
    </location>
</feature>
<dbReference type="STRING" id="1035707.SAMN05216552_10186"/>
<keyword evidence="3" id="KW-1185">Reference proteome</keyword>
<dbReference type="Pfam" id="PF17132">
    <property type="entry name" value="Glyco_hydro_106"/>
    <property type="match status" value="2"/>
</dbReference>
<dbReference type="Gene3D" id="3.40.50.880">
    <property type="match status" value="1"/>
</dbReference>
<dbReference type="AlphaFoldDB" id="A0A1I7KMK4"/>
<dbReference type="EMBL" id="FPBO01000018">
    <property type="protein sequence ID" value="SFU98638.1"/>
    <property type="molecule type" value="Genomic_DNA"/>
</dbReference>
<evidence type="ECO:0000313" key="2">
    <source>
        <dbReference type="EMBL" id="SFU98638.1"/>
    </source>
</evidence>
<dbReference type="PANTHER" id="PTHR36848:SF2">
    <property type="entry name" value="SECRETED PROTEIN"/>
    <property type="match status" value="1"/>
</dbReference>
<dbReference type="SUPFAM" id="SSF49785">
    <property type="entry name" value="Galactose-binding domain-like"/>
    <property type="match status" value="1"/>
</dbReference>
<keyword evidence="1" id="KW-0732">Signal</keyword>
<dbReference type="InterPro" id="IPR053161">
    <property type="entry name" value="Ulvan_degrading_GH"/>
</dbReference>
<evidence type="ECO:0000313" key="3">
    <source>
        <dbReference type="Proteomes" id="UP000199391"/>
    </source>
</evidence>
<feature type="chain" id="PRO_5011448331" evidence="1">
    <location>
        <begin position="22"/>
        <end position="979"/>
    </location>
</feature>
<name>A0A1I7KMK4_9BURK</name>
<dbReference type="PANTHER" id="PTHR36848">
    <property type="entry name" value="DNA-BINDING PROTEIN (PUTATIVE SECRETED PROTEIN)-RELATED"/>
    <property type="match status" value="1"/>
</dbReference>
<evidence type="ECO:0000256" key="1">
    <source>
        <dbReference type="SAM" id="SignalP"/>
    </source>
</evidence>
<proteinExistence type="predicted"/>
<dbReference type="Gene3D" id="2.60.120.260">
    <property type="entry name" value="Galactose-binding domain-like"/>
    <property type="match status" value="1"/>
</dbReference>
<dbReference type="RefSeq" id="WP_229490478.1">
    <property type="nucleotide sequence ID" value="NZ_FPBO01000018.1"/>
</dbReference>
<accession>A0A1I7KMK4</accession>
<dbReference type="Proteomes" id="UP000199391">
    <property type="component" value="Unassembled WGS sequence"/>
</dbReference>